<dbReference type="GO" id="GO:0008168">
    <property type="term" value="F:methyltransferase activity"/>
    <property type="evidence" value="ECO:0007669"/>
    <property type="project" value="UniProtKB-KW"/>
</dbReference>
<evidence type="ECO:0000313" key="2">
    <source>
        <dbReference type="EMBL" id="EHP89091.1"/>
    </source>
</evidence>
<keyword evidence="3" id="KW-1185">Reference proteome</keyword>
<keyword evidence="2" id="KW-0489">Methyltransferase</keyword>
<protein>
    <submittedName>
        <fullName evidence="2">Methyltransferase type 11</fullName>
    </submittedName>
</protein>
<sequence length="280" mass="33604">MKRMLKYRINIKDTWKKIKSERKGKPKVTYDNEFFKKLSDDFSNRIKQRNYEYGRKSVEILKENLEGFDNFNVLEVGTGPGTLTIPLAKNVKKVVGVDISKMNIEHLKENLKENNIKNVEIINEDWDSIDIGRFDKFDLVVCSHFFWMVDDLEKHLEKMEYLSKKYCSIIQPCGRDNIVKEIYEKILDKPYMGEFEPDADYFAYVILREWGRLVEVRYFDYTIERNLEEEIRYVASFIGRFKEVDEKVKEKIKNYLIEKSEDGKFIVNNKVAVMWWECER</sequence>
<dbReference type="EMBL" id="AGJL01000004">
    <property type="protein sequence ID" value="EHP89091.1"/>
    <property type="molecule type" value="Genomic_DNA"/>
</dbReference>
<dbReference type="Gene3D" id="3.40.50.150">
    <property type="entry name" value="Vaccinia Virus protein VP39"/>
    <property type="match status" value="1"/>
</dbReference>
<feature type="domain" description="Methyltransferase" evidence="1">
    <location>
        <begin position="69"/>
        <end position="182"/>
    </location>
</feature>
<dbReference type="InterPro" id="IPR025714">
    <property type="entry name" value="Methyltranfer_dom"/>
</dbReference>
<dbReference type="SUPFAM" id="SSF53335">
    <property type="entry name" value="S-adenosyl-L-methionine-dependent methyltransferases"/>
    <property type="match status" value="1"/>
</dbReference>
<dbReference type="InterPro" id="IPR050723">
    <property type="entry name" value="CFA/CMAS"/>
</dbReference>
<proteinExistence type="predicted"/>
<comment type="caution">
    <text evidence="2">The sequence shown here is derived from an EMBL/GenBank/DDBJ whole genome shotgun (WGS) entry which is preliminary data.</text>
</comment>
<reference evidence="2 3" key="1">
    <citation type="submission" date="2011-09" db="EMBL/GenBank/DDBJ databases">
        <title>The draft genome of Methanotorris formicicus Mc-S-70.</title>
        <authorList>
            <consortium name="US DOE Joint Genome Institute (JGI-PGF)"/>
            <person name="Lucas S."/>
            <person name="Han J."/>
            <person name="Lapidus A."/>
            <person name="Cheng J.-F."/>
            <person name="Goodwin L."/>
            <person name="Pitluck S."/>
            <person name="Peters L."/>
            <person name="Land M.L."/>
            <person name="Hauser L."/>
            <person name="Sieprawska-Lupa M."/>
            <person name="Takai K."/>
            <person name="Miyazaki J."/>
            <person name="Whitman W."/>
            <person name="Woyke T.J."/>
        </authorList>
    </citation>
    <scope>NUCLEOTIDE SEQUENCE [LARGE SCALE GENOMIC DNA]</scope>
    <source>
        <strain evidence="2 3">Mc-S-70</strain>
    </source>
</reference>
<dbReference type="PATRIC" id="fig|647171.4.peg.278"/>
<dbReference type="PANTHER" id="PTHR43667">
    <property type="entry name" value="CYCLOPROPANE-FATTY-ACYL-PHOSPHOLIPID SYNTHASE"/>
    <property type="match status" value="1"/>
</dbReference>
<gene>
    <name evidence="2" type="ORF">MetfoDRAFT_0281</name>
</gene>
<dbReference type="GO" id="GO:0032259">
    <property type="term" value="P:methylation"/>
    <property type="evidence" value="ECO:0007669"/>
    <property type="project" value="UniProtKB-KW"/>
</dbReference>
<dbReference type="RefSeq" id="WP_007043727.1">
    <property type="nucleotide sequence ID" value="NZ_AGJL01000004.1"/>
</dbReference>
<organism evidence="2 3">
    <name type="scientific">Methanotorris formicicus Mc-S-70</name>
    <dbReference type="NCBI Taxonomy" id="647171"/>
    <lineage>
        <taxon>Archaea</taxon>
        <taxon>Methanobacteriati</taxon>
        <taxon>Methanobacteriota</taxon>
        <taxon>Methanomada group</taxon>
        <taxon>Methanococci</taxon>
        <taxon>Methanococcales</taxon>
        <taxon>Methanocaldococcaceae</taxon>
        <taxon>Methanotorris</taxon>
    </lineage>
</organism>
<dbReference type="Proteomes" id="UP000003706">
    <property type="component" value="Unassembled WGS sequence"/>
</dbReference>
<dbReference type="InterPro" id="IPR029063">
    <property type="entry name" value="SAM-dependent_MTases_sf"/>
</dbReference>
<dbReference type="CDD" id="cd02440">
    <property type="entry name" value="AdoMet_MTases"/>
    <property type="match status" value="1"/>
</dbReference>
<dbReference type="PANTHER" id="PTHR43667:SF2">
    <property type="entry name" value="FATTY ACID C-METHYL TRANSFERASE"/>
    <property type="match status" value="1"/>
</dbReference>
<dbReference type="AlphaFoldDB" id="H1KWV8"/>
<dbReference type="Pfam" id="PF13847">
    <property type="entry name" value="Methyltransf_31"/>
    <property type="match status" value="1"/>
</dbReference>
<dbReference type="OrthoDB" id="57427at2157"/>
<accession>H1KWV8</accession>
<name>H1KWV8_9EURY</name>
<evidence type="ECO:0000313" key="3">
    <source>
        <dbReference type="Proteomes" id="UP000003706"/>
    </source>
</evidence>
<keyword evidence="2" id="KW-0808">Transferase</keyword>
<evidence type="ECO:0000259" key="1">
    <source>
        <dbReference type="Pfam" id="PF13847"/>
    </source>
</evidence>
<dbReference type="STRING" id="647171.MetfoDRAFT_0281"/>